<dbReference type="AlphaFoldDB" id="F0RKH0"/>
<name>F0RKH0_DEIPM</name>
<dbReference type="HOGENOM" id="CLU_1934588_0_0_0"/>
<evidence type="ECO:0008006" key="4">
    <source>
        <dbReference type="Google" id="ProtNLM"/>
    </source>
</evidence>
<dbReference type="EMBL" id="CP002536">
    <property type="protein sequence ID" value="ADY26749.1"/>
    <property type="molecule type" value="Genomic_DNA"/>
</dbReference>
<organism evidence="2 3">
    <name type="scientific">Deinococcus proteolyticus (strain ATCC 35074 / DSM 20540 / JCM 6276 / NBRC 101906 / NCIMB 13154 / VKM Ac-1939 / CCM 2703 / MRP)</name>
    <dbReference type="NCBI Taxonomy" id="693977"/>
    <lineage>
        <taxon>Bacteria</taxon>
        <taxon>Thermotogati</taxon>
        <taxon>Deinococcota</taxon>
        <taxon>Deinococci</taxon>
        <taxon>Deinococcales</taxon>
        <taxon>Deinococcaceae</taxon>
        <taxon>Deinococcus</taxon>
    </lineage>
</organism>
<accession>F0RKH0</accession>
<dbReference type="Proteomes" id="UP000007718">
    <property type="component" value="Chromosome"/>
</dbReference>
<feature type="chain" id="PRO_5003255367" description="Secreted protein" evidence="1">
    <location>
        <begin position="20"/>
        <end position="130"/>
    </location>
</feature>
<evidence type="ECO:0000313" key="2">
    <source>
        <dbReference type="EMBL" id="ADY26749.1"/>
    </source>
</evidence>
<keyword evidence="3" id="KW-1185">Reference proteome</keyword>
<reference evidence="3" key="1">
    <citation type="submission" date="2011-02" db="EMBL/GenBank/DDBJ databases">
        <title>The complete sequence of chromosome of Deinococcus proteolyticus DSM 20540.</title>
        <authorList>
            <consortium name="US DOE Joint Genome Institute (JGI-PGF)"/>
            <person name="Lucas S."/>
            <person name="Copeland A."/>
            <person name="Lapidus A."/>
            <person name="Bruce D."/>
            <person name="Goodwin L."/>
            <person name="Pitluck S."/>
            <person name="Kyrpides N."/>
            <person name="Mavromatis K."/>
            <person name="Pagani I."/>
            <person name="Ivanova N."/>
            <person name="Ovchinnikova G."/>
            <person name="Zeytun A."/>
            <person name="Detter J.C."/>
            <person name="Han C."/>
            <person name="Land M."/>
            <person name="Hauser L."/>
            <person name="Markowitz V."/>
            <person name="Cheng J.-F."/>
            <person name="Hugenholtz P."/>
            <person name="Woyke T."/>
            <person name="Wu D."/>
            <person name="Pukall R."/>
            <person name="Steenblock K."/>
            <person name="Brambilla E."/>
            <person name="Klenk H.-P."/>
            <person name="Eisen J.A."/>
        </authorList>
    </citation>
    <scope>NUCLEOTIDE SEQUENCE [LARGE SCALE GENOMIC DNA]</scope>
    <source>
        <strain evidence="3">ATCC 35074 / DSM 20540 / JCM 6276 / NBRC 101906 / NCIMB 13154 / VKM Ac-1939 / CCM 2703 / MRP</strain>
    </source>
</reference>
<dbReference type="RefSeq" id="WP_013615357.1">
    <property type="nucleotide sequence ID" value="NC_015161.1"/>
</dbReference>
<sequence>MRRFALTVTLACTLCGAAAAEMLATDDTNPNFNRFLASQNLPVCQPGTYFSFLSSNAPEYAAPRATSAEFSLGIFESHISEGWRVLRKVTEPGSLTFYVEALGGTHEVHKETYVDGYTLQQKCQVKPAAK</sequence>
<reference evidence="2 3" key="2">
    <citation type="journal article" date="2012" name="Stand. Genomic Sci.">
        <title>Complete genome sequence of the orange-red pigmented, radioresistant Deinococcus proteolyticus type strain (MRP(T)).</title>
        <authorList>
            <person name="Copeland A."/>
            <person name="Zeytun A."/>
            <person name="Yassawong M."/>
            <person name="Nolan M."/>
            <person name="Lucas S."/>
            <person name="Hammon N."/>
            <person name="Deshpande S."/>
            <person name="Cheng J.F."/>
            <person name="Han C."/>
            <person name="Tapia R."/>
            <person name="Goodwin L.A."/>
            <person name="Pitluck S."/>
            <person name="Mavromatis K."/>
            <person name="Liolios K."/>
            <person name="Pagani I."/>
            <person name="Ivanova N."/>
            <person name="Mikhailova N."/>
            <person name="Pati A."/>
            <person name="Chen A."/>
            <person name="Palaniappan K."/>
            <person name="Land M."/>
            <person name="Hauser L."/>
            <person name="Jeffries C.D."/>
            <person name="Brambilla E.M."/>
            <person name="Rohde M."/>
            <person name="Sikorski J."/>
            <person name="Pukall R."/>
            <person name="Goker M."/>
            <person name="Detter J.C."/>
            <person name="Woyke T."/>
            <person name="Bristow J."/>
            <person name="Eisen J.A."/>
            <person name="Markowitz V."/>
            <person name="Hugenholtz P."/>
            <person name="Kyrpides N.C."/>
            <person name="Klenk H.P."/>
            <person name="Lapidus A."/>
        </authorList>
    </citation>
    <scope>NUCLEOTIDE SEQUENCE [LARGE SCALE GENOMIC DNA]</scope>
    <source>
        <strain evidence="3">ATCC 35074 / DSM 20540 / JCM 6276 / NBRC 101906 / NCIMB 13154 / VKM Ac-1939 / CCM 2703 / MRP</strain>
    </source>
</reference>
<feature type="signal peptide" evidence="1">
    <location>
        <begin position="1"/>
        <end position="19"/>
    </location>
</feature>
<gene>
    <name evidence="2" type="ordered locus">Deipr_1611</name>
</gene>
<keyword evidence="1" id="KW-0732">Signal</keyword>
<protein>
    <recommendedName>
        <fullName evidence="4">Secreted protein</fullName>
    </recommendedName>
</protein>
<dbReference type="STRING" id="693977.Deipr_1611"/>
<evidence type="ECO:0000256" key="1">
    <source>
        <dbReference type="SAM" id="SignalP"/>
    </source>
</evidence>
<evidence type="ECO:0000313" key="3">
    <source>
        <dbReference type="Proteomes" id="UP000007718"/>
    </source>
</evidence>
<dbReference type="KEGG" id="dpt:Deipr_1611"/>
<proteinExistence type="predicted"/>